<reference evidence="5 6" key="1">
    <citation type="submission" date="2013-03" db="EMBL/GenBank/DDBJ databases">
        <title>Assembly of a new bacterial strain Brevibacillus borstelensis AK1.</title>
        <authorList>
            <person name="Rajan I."/>
            <person name="PoliReddy D."/>
            <person name="Sugumar T."/>
            <person name="Rathinam K."/>
            <person name="Alqarawi S."/>
            <person name="Khalil A.B."/>
            <person name="Sivakumar N."/>
        </authorList>
    </citation>
    <scope>NUCLEOTIDE SEQUENCE [LARGE SCALE GENOMIC DNA]</scope>
    <source>
        <strain evidence="5 6">AK1</strain>
    </source>
</reference>
<dbReference type="PROSITE" id="PS50977">
    <property type="entry name" value="HTH_TETR_2"/>
    <property type="match status" value="1"/>
</dbReference>
<comment type="caution">
    <text evidence="5">The sequence shown here is derived from an EMBL/GenBank/DDBJ whole genome shotgun (WGS) entry which is preliminary data.</text>
</comment>
<keyword evidence="3" id="KW-0472">Membrane</keyword>
<feature type="transmembrane region" description="Helical" evidence="3">
    <location>
        <begin position="153"/>
        <end position="170"/>
    </location>
</feature>
<dbReference type="PANTHER" id="PTHR43479:SF23">
    <property type="entry name" value="HTH TETR-TYPE DOMAIN-CONTAINING PROTEIN"/>
    <property type="match status" value="1"/>
</dbReference>
<dbReference type="Gene3D" id="1.10.357.10">
    <property type="entry name" value="Tetracycline Repressor, domain 2"/>
    <property type="match status" value="1"/>
</dbReference>
<evidence type="ECO:0000259" key="4">
    <source>
        <dbReference type="PROSITE" id="PS50977"/>
    </source>
</evidence>
<dbReference type="PATRIC" id="fig|1300222.3.peg.4213"/>
<gene>
    <name evidence="5" type="ORF">I532_20041</name>
</gene>
<feature type="DNA-binding region" description="H-T-H motif" evidence="2">
    <location>
        <begin position="34"/>
        <end position="53"/>
    </location>
</feature>
<dbReference type="Pfam" id="PF14278">
    <property type="entry name" value="TetR_C_8"/>
    <property type="match status" value="1"/>
</dbReference>
<keyword evidence="1 2" id="KW-0238">DNA-binding</keyword>
<proteinExistence type="predicted"/>
<dbReference type="InterPro" id="IPR039532">
    <property type="entry name" value="TetR_C_Firmicutes"/>
</dbReference>
<dbReference type="RefSeq" id="WP_003390461.1">
    <property type="nucleotide sequence ID" value="NZ_APBN01000011.1"/>
</dbReference>
<evidence type="ECO:0000313" key="5">
    <source>
        <dbReference type="EMBL" id="EMT50932.1"/>
    </source>
</evidence>
<evidence type="ECO:0000313" key="6">
    <source>
        <dbReference type="Proteomes" id="UP000012081"/>
    </source>
</evidence>
<sequence>MKPKKIDPRVRRTRQLLQDAFTSLIQEKGYEAITVQDITERATLNRATFYLHYRDKQDLMWQSTEEVLSELVDSLRETTKHAKKADLHVDQPHPVFVCLFEQIARHATFYKVMLSHHQAPLAARLIEVITDYISQGLDEFQPDDTKLTAQREIIVRYTASAFLGVIMWWLEGGMSYSPRFMALQLMRLAIKGPYELSPFA</sequence>
<dbReference type="AlphaFoldDB" id="M8DC46"/>
<name>M8DC46_9BACL</name>
<evidence type="ECO:0000256" key="1">
    <source>
        <dbReference type="ARBA" id="ARBA00023125"/>
    </source>
</evidence>
<organism evidence="5 6">
    <name type="scientific">Brevibacillus borstelensis AK1</name>
    <dbReference type="NCBI Taxonomy" id="1300222"/>
    <lineage>
        <taxon>Bacteria</taxon>
        <taxon>Bacillati</taxon>
        <taxon>Bacillota</taxon>
        <taxon>Bacilli</taxon>
        <taxon>Bacillales</taxon>
        <taxon>Paenibacillaceae</taxon>
        <taxon>Brevibacillus</taxon>
    </lineage>
</organism>
<accession>M8DC46</accession>
<dbReference type="Pfam" id="PF00440">
    <property type="entry name" value="TetR_N"/>
    <property type="match status" value="1"/>
</dbReference>
<dbReference type="STRING" id="1300222.I532_20041"/>
<dbReference type="PRINTS" id="PR00455">
    <property type="entry name" value="HTHTETR"/>
</dbReference>
<evidence type="ECO:0000256" key="3">
    <source>
        <dbReference type="SAM" id="Phobius"/>
    </source>
</evidence>
<dbReference type="InterPro" id="IPR009057">
    <property type="entry name" value="Homeodomain-like_sf"/>
</dbReference>
<keyword evidence="3" id="KW-1133">Transmembrane helix</keyword>
<dbReference type="EMBL" id="APBN01000011">
    <property type="protein sequence ID" value="EMT50932.1"/>
    <property type="molecule type" value="Genomic_DNA"/>
</dbReference>
<protein>
    <submittedName>
        <fullName evidence="5">TetR family transcriptional regulator</fullName>
    </submittedName>
</protein>
<dbReference type="InterPro" id="IPR050624">
    <property type="entry name" value="HTH-type_Tx_Regulator"/>
</dbReference>
<keyword evidence="3" id="KW-0812">Transmembrane</keyword>
<dbReference type="GO" id="GO:0003677">
    <property type="term" value="F:DNA binding"/>
    <property type="evidence" value="ECO:0007669"/>
    <property type="project" value="UniProtKB-UniRule"/>
</dbReference>
<dbReference type="SUPFAM" id="SSF46689">
    <property type="entry name" value="Homeodomain-like"/>
    <property type="match status" value="1"/>
</dbReference>
<feature type="domain" description="HTH tetR-type" evidence="4">
    <location>
        <begin position="11"/>
        <end position="71"/>
    </location>
</feature>
<keyword evidence="6" id="KW-1185">Reference proteome</keyword>
<evidence type="ECO:0000256" key="2">
    <source>
        <dbReference type="PROSITE-ProRule" id="PRU00335"/>
    </source>
</evidence>
<dbReference type="PANTHER" id="PTHR43479">
    <property type="entry name" value="ACREF/ENVCD OPERON REPRESSOR-RELATED"/>
    <property type="match status" value="1"/>
</dbReference>
<dbReference type="InterPro" id="IPR001647">
    <property type="entry name" value="HTH_TetR"/>
</dbReference>
<dbReference type="Proteomes" id="UP000012081">
    <property type="component" value="Unassembled WGS sequence"/>
</dbReference>